<comment type="caution">
    <text evidence="3">The sequence shown here is derived from an EMBL/GenBank/DDBJ whole genome shotgun (WGS) entry which is preliminary data.</text>
</comment>
<feature type="domain" description="Glycoside hydrolase 123 N-terminal" evidence="2">
    <location>
        <begin position="40"/>
        <end position="182"/>
    </location>
</feature>
<dbReference type="Proteomes" id="UP000787625">
    <property type="component" value="Unassembled WGS sequence"/>
</dbReference>
<feature type="domain" description="Glycoside hydrolase 123 catalytic" evidence="1">
    <location>
        <begin position="215"/>
        <end position="526"/>
    </location>
</feature>
<sequence length="576" mass="64926">SPGPDSLAAEIFGYAELPDPDRDNHSDTWAAMSRDVRLSWATTDTRHAHHAPPAIETNEVIKLKAWRGERVSAQAVLWTKRDLGTVHATASPLKRGRTALPDGSIKAGWVKYVMTDELNKDGNGGCGHRPDKTQWDSLLVADPISPLTDVRIEAETTRPLWLTIEVPRDAAPATYHSTVTVSGEGLKPMRLRLELEVLEHTLPHPSQWHTDLDLWQNPYAVARYYGVPLWSDAHFAAMRPIMQMLARAGQRSVTASIMHRPWDGQTRDHYDSMVGKTRHIDGTWSYDYTVFDRWVTFMADECGIDGRISCYTMVPWALSFDYYDQATSRVMFVKAEPGDTAFSDYWLPFLRDFARHLRQKGWFDKTYISMDERPLDAMQAAISVIKEADPEYKIALAGNYHSEIQADLDYLCIPFGQDYPPAVLADRRAKGQTSAYYTCCTEAFPNIFTFSPPAEAAWTAVHTVAGGYDGYLRWSVMSWTDDPLRDSRFHTWAAGDTYCIYPGPMSSIRFERLLEGLQMCEKIHILRREFAADGDEAALRRLDAAIALFTPDGMAASGISAETAVCELGHRLNDVR</sequence>
<protein>
    <submittedName>
        <fullName evidence="3">DUF4091 domain-containing protein</fullName>
    </submittedName>
</protein>
<evidence type="ECO:0000313" key="3">
    <source>
        <dbReference type="EMBL" id="HJD53664.1"/>
    </source>
</evidence>
<reference evidence="3" key="2">
    <citation type="submission" date="2021-04" db="EMBL/GenBank/DDBJ databases">
        <authorList>
            <person name="Gilroy R."/>
        </authorList>
    </citation>
    <scope>NUCLEOTIDE SEQUENCE</scope>
    <source>
        <strain evidence="3">MalCec1-1739</strain>
    </source>
</reference>
<reference evidence="3" key="1">
    <citation type="journal article" date="2021" name="PeerJ">
        <title>Extensive microbial diversity within the chicken gut microbiome revealed by metagenomics and culture.</title>
        <authorList>
            <person name="Gilroy R."/>
            <person name="Ravi A."/>
            <person name="Getino M."/>
            <person name="Pursley I."/>
            <person name="Horton D.L."/>
            <person name="Alikhan N.F."/>
            <person name="Baker D."/>
            <person name="Gharbi K."/>
            <person name="Hall N."/>
            <person name="Watson M."/>
            <person name="Adriaenssens E.M."/>
            <person name="Foster-Nyarko E."/>
            <person name="Jarju S."/>
            <person name="Secka A."/>
            <person name="Antonio M."/>
            <person name="Oren A."/>
            <person name="Chaudhuri R.R."/>
            <person name="La Ragione R."/>
            <person name="Hildebrand F."/>
            <person name="Pallen M.J."/>
        </authorList>
    </citation>
    <scope>NUCLEOTIDE SEQUENCE</scope>
    <source>
        <strain evidence="3">MalCec1-1739</strain>
    </source>
</reference>
<dbReference type="Pfam" id="PF22680">
    <property type="entry name" value="Glyco_hydro_123_N_2"/>
    <property type="match status" value="1"/>
</dbReference>
<dbReference type="Pfam" id="PF13320">
    <property type="entry name" value="GH123_cat"/>
    <property type="match status" value="1"/>
</dbReference>
<dbReference type="EMBL" id="DWUP01000192">
    <property type="protein sequence ID" value="HJD53664.1"/>
    <property type="molecule type" value="Genomic_DNA"/>
</dbReference>
<organism evidence="3 4">
    <name type="scientific">Candidatus Avibacteroides avistercoris</name>
    <dbReference type="NCBI Taxonomy" id="2840690"/>
    <lineage>
        <taxon>Bacteria</taxon>
        <taxon>Pseudomonadati</taxon>
        <taxon>Bacteroidota</taxon>
        <taxon>Bacteroidia</taxon>
        <taxon>Bacteroidales</taxon>
        <taxon>Bacteroidaceae</taxon>
        <taxon>Bacteroidaceae incertae sedis</taxon>
        <taxon>Candidatus Avibacteroides</taxon>
    </lineage>
</organism>
<proteinExistence type="predicted"/>
<dbReference type="InterPro" id="IPR053850">
    <property type="entry name" value="Glyco_hydro_123_N_2"/>
</dbReference>
<accession>A0A9D2ZVK2</accession>
<evidence type="ECO:0000259" key="1">
    <source>
        <dbReference type="Pfam" id="PF13320"/>
    </source>
</evidence>
<dbReference type="InterPro" id="IPR025150">
    <property type="entry name" value="GH123_cat"/>
</dbReference>
<evidence type="ECO:0000313" key="4">
    <source>
        <dbReference type="Proteomes" id="UP000787625"/>
    </source>
</evidence>
<feature type="non-terminal residue" evidence="3">
    <location>
        <position position="1"/>
    </location>
</feature>
<evidence type="ECO:0000259" key="2">
    <source>
        <dbReference type="Pfam" id="PF22680"/>
    </source>
</evidence>
<name>A0A9D2ZVK2_9BACT</name>
<dbReference type="AlphaFoldDB" id="A0A9D2ZVK2"/>
<gene>
    <name evidence="3" type="ORF">IAA93_08085</name>
</gene>